<evidence type="ECO:0000313" key="2">
    <source>
        <dbReference type="EMBL" id="KAF6125221.1"/>
    </source>
</evidence>
<dbReference type="AlphaFoldDB" id="A0A834BC44"/>
<dbReference type="EMBL" id="JABVXQ010000002">
    <property type="protein sequence ID" value="KAF6125221.1"/>
    <property type="molecule type" value="Genomic_DNA"/>
</dbReference>
<reference evidence="2 3" key="1">
    <citation type="journal article" date="2020" name="Nature">
        <title>Six reference-quality genomes reveal evolution of bat adaptations.</title>
        <authorList>
            <person name="Jebb D."/>
            <person name="Huang Z."/>
            <person name="Pippel M."/>
            <person name="Hughes G.M."/>
            <person name="Lavrichenko K."/>
            <person name="Devanna P."/>
            <person name="Winkler S."/>
            <person name="Jermiin L.S."/>
            <person name="Skirmuntt E.C."/>
            <person name="Katzourakis A."/>
            <person name="Burkitt-Gray L."/>
            <person name="Ray D.A."/>
            <person name="Sullivan K.A.M."/>
            <person name="Roscito J.G."/>
            <person name="Kirilenko B.M."/>
            <person name="Davalos L.M."/>
            <person name="Corthals A.P."/>
            <person name="Power M.L."/>
            <person name="Jones G."/>
            <person name="Ransome R.D."/>
            <person name="Dechmann D.K.N."/>
            <person name="Locatelli A.G."/>
            <person name="Puechmaille S.J."/>
            <person name="Fedrigo O."/>
            <person name="Jarvis E.D."/>
            <person name="Hiller M."/>
            <person name="Vernes S.C."/>
            <person name="Myers E.W."/>
            <person name="Teeling E.C."/>
        </authorList>
    </citation>
    <scope>NUCLEOTIDE SEQUENCE [LARGE SCALE GENOMIC DNA]</scope>
    <source>
        <strain evidence="2">Bat1K_MPI-CBG_1</strain>
    </source>
</reference>
<sequence>MNTLMMVVFVSIDMMYSSTYLYLLQFLYIVSYNFPSTGLLHPWLRYYSLVLYVRIPRYYIFLCNCKWDGFLSSPESSLCMYINATDFLIFILHLVTLLNSVTRITSLLVESLQFSIYTITSSSHTQACLLKPCVCGLRGGVLDAGGCSTCLALHPLQQLLSFPHPYGP</sequence>
<protein>
    <submittedName>
        <fullName evidence="2">Uncharacterized protein</fullName>
    </submittedName>
</protein>
<dbReference type="PROSITE" id="PS01244">
    <property type="entry name" value="ACONITASE_2"/>
    <property type="match status" value="1"/>
</dbReference>
<keyword evidence="1" id="KW-1133">Transmembrane helix</keyword>
<accession>A0A834BC44</accession>
<keyword evidence="1" id="KW-0472">Membrane</keyword>
<dbReference type="InterPro" id="IPR018136">
    <property type="entry name" value="Aconitase_4Fe-4S_BS"/>
</dbReference>
<gene>
    <name evidence="2" type="ORF">HJG60_009742</name>
</gene>
<keyword evidence="1" id="KW-0812">Transmembrane</keyword>
<proteinExistence type="predicted"/>
<comment type="caution">
    <text evidence="2">The sequence shown here is derived from an EMBL/GenBank/DDBJ whole genome shotgun (WGS) entry which is preliminary data.</text>
</comment>
<dbReference type="Proteomes" id="UP000664940">
    <property type="component" value="Unassembled WGS sequence"/>
</dbReference>
<evidence type="ECO:0000313" key="3">
    <source>
        <dbReference type="Proteomes" id="UP000664940"/>
    </source>
</evidence>
<evidence type="ECO:0000256" key="1">
    <source>
        <dbReference type="SAM" id="Phobius"/>
    </source>
</evidence>
<organism evidence="2 3">
    <name type="scientific">Phyllostomus discolor</name>
    <name type="common">pale spear-nosed bat</name>
    <dbReference type="NCBI Taxonomy" id="89673"/>
    <lineage>
        <taxon>Eukaryota</taxon>
        <taxon>Metazoa</taxon>
        <taxon>Chordata</taxon>
        <taxon>Craniata</taxon>
        <taxon>Vertebrata</taxon>
        <taxon>Euteleostomi</taxon>
        <taxon>Mammalia</taxon>
        <taxon>Eutheria</taxon>
        <taxon>Laurasiatheria</taxon>
        <taxon>Chiroptera</taxon>
        <taxon>Yangochiroptera</taxon>
        <taxon>Phyllostomidae</taxon>
        <taxon>Phyllostominae</taxon>
        <taxon>Phyllostomus</taxon>
    </lineage>
</organism>
<name>A0A834BC44_9CHIR</name>
<feature type="transmembrane region" description="Helical" evidence="1">
    <location>
        <begin position="80"/>
        <end position="98"/>
    </location>
</feature>
<feature type="transmembrane region" description="Helical" evidence="1">
    <location>
        <begin position="6"/>
        <end position="31"/>
    </location>
</feature>